<sequence length="38" mass="4033">MARAIGNACLPTPERRSSVYIGDELCLSCFPIGLYAGS</sequence>
<gene>
    <name evidence="1" type="ORF">CD178_03311</name>
</gene>
<protein>
    <submittedName>
        <fullName evidence="1">Uncharacterized protein</fullName>
    </submittedName>
</protein>
<geneLocation type="plasmid" evidence="1 2">
    <name>unnamed2</name>
</geneLocation>
<keyword evidence="1" id="KW-0614">Plasmid</keyword>
<evidence type="ECO:0000313" key="1">
    <source>
        <dbReference type="EMBL" id="AXY24055.1"/>
    </source>
</evidence>
<accession>A0A347WGR2</accession>
<organism evidence="1 2">
    <name type="scientific">Komagataeibacter saccharivorans</name>
    <dbReference type="NCBI Taxonomy" id="265959"/>
    <lineage>
        <taxon>Bacteria</taxon>
        <taxon>Pseudomonadati</taxon>
        <taxon>Pseudomonadota</taxon>
        <taxon>Alphaproteobacteria</taxon>
        <taxon>Acetobacterales</taxon>
        <taxon>Acetobacteraceae</taxon>
        <taxon>Komagataeibacter</taxon>
    </lineage>
</organism>
<proteinExistence type="predicted"/>
<dbReference type="AlphaFoldDB" id="A0A347WGR2"/>
<dbReference type="KEGG" id="ksc:CD178_03311"/>
<reference evidence="1 2" key="1">
    <citation type="submission" date="2017-08" db="EMBL/GenBank/DDBJ databases">
        <title>Complete genome sequence of Gluconacetobacter saccharivorans CV1 isolated from Fermented Vinegar.</title>
        <authorList>
            <person name="Kim S.-Y."/>
        </authorList>
    </citation>
    <scope>NUCLEOTIDE SEQUENCE [LARGE SCALE GENOMIC DNA]</scope>
    <source>
        <strain evidence="1 2">CV1</strain>
        <plasmid evidence="1 2">unnamed2</plasmid>
    </source>
</reference>
<name>A0A347WGR2_9PROT</name>
<dbReference type="Proteomes" id="UP000264120">
    <property type="component" value="Plasmid unnamed2"/>
</dbReference>
<dbReference type="EMBL" id="CP023038">
    <property type="protein sequence ID" value="AXY24055.1"/>
    <property type="molecule type" value="Genomic_DNA"/>
</dbReference>
<evidence type="ECO:0000313" key="2">
    <source>
        <dbReference type="Proteomes" id="UP000264120"/>
    </source>
</evidence>
<keyword evidence="2" id="KW-1185">Reference proteome</keyword>